<dbReference type="EMBL" id="JBAMIC010000024">
    <property type="protein sequence ID" value="KAK7090023.1"/>
    <property type="molecule type" value="Genomic_DNA"/>
</dbReference>
<evidence type="ECO:0000313" key="11">
    <source>
        <dbReference type="Proteomes" id="UP001374579"/>
    </source>
</evidence>
<keyword evidence="3 8" id="KW-0812">Transmembrane</keyword>
<evidence type="ECO:0000256" key="3">
    <source>
        <dbReference type="ARBA" id="ARBA00022692"/>
    </source>
</evidence>
<dbReference type="PANTHER" id="PTHR12226">
    <property type="entry name" value="MANNOSE-P-DOLICHOL UTILIZATION DEFECT 1 LEC35 -RELATED"/>
    <property type="match status" value="1"/>
</dbReference>
<dbReference type="PANTHER" id="PTHR12226:SF2">
    <property type="entry name" value="MANNOSE-P-DOLICHOL UTILIZATION DEFECT 1 PROTEIN"/>
    <property type="match status" value="1"/>
</dbReference>
<dbReference type="FunFam" id="1.20.1280.290:FF:000006">
    <property type="entry name" value="mannose-P-dolichol utilization defect 1 protein"/>
    <property type="match status" value="1"/>
</dbReference>
<dbReference type="SMART" id="SM00679">
    <property type="entry name" value="CTNS"/>
    <property type="match status" value="2"/>
</dbReference>
<dbReference type="Gene3D" id="1.20.1280.290">
    <property type="match status" value="2"/>
</dbReference>
<evidence type="ECO:0000256" key="6">
    <source>
        <dbReference type="ARBA" id="ARBA00023136"/>
    </source>
</evidence>
<accession>A0AAN9AN73</accession>
<keyword evidence="6 8" id="KW-0472">Membrane</keyword>
<organism evidence="10 11">
    <name type="scientific">Littorina saxatilis</name>
    <dbReference type="NCBI Taxonomy" id="31220"/>
    <lineage>
        <taxon>Eukaryota</taxon>
        <taxon>Metazoa</taxon>
        <taxon>Spiralia</taxon>
        <taxon>Lophotrochozoa</taxon>
        <taxon>Mollusca</taxon>
        <taxon>Gastropoda</taxon>
        <taxon>Caenogastropoda</taxon>
        <taxon>Littorinimorpha</taxon>
        <taxon>Littorinoidea</taxon>
        <taxon>Littorinidae</taxon>
        <taxon>Littorina</taxon>
    </lineage>
</organism>
<protein>
    <recommendedName>
        <fullName evidence="8">Mannose-P-dolichol utilization defect 1 protein homolog</fullName>
    </recommendedName>
</protein>
<evidence type="ECO:0000313" key="10">
    <source>
        <dbReference type="EMBL" id="KAK7090023.1"/>
    </source>
</evidence>
<dbReference type="AlphaFoldDB" id="A0AAN9AN73"/>
<evidence type="ECO:0000256" key="4">
    <source>
        <dbReference type="ARBA" id="ARBA00022737"/>
    </source>
</evidence>
<name>A0AAN9AN73_9CAEN</name>
<dbReference type="Pfam" id="PF04193">
    <property type="entry name" value="PQ-loop"/>
    <property type="match status" value="2"/>
</dbReference>
<keyword evidence="4" id="KW-0677">Repeat</keyword>
<reference evidence="10 11" key="1">
    <citation type="submission" date="2024-02" db="EMBL/GenBank/DDBJ databases">
        <title>Chromosome-scale genome assembly of the rough periwinkle Littorina saxatilis.</title>
        <authorList>
            <person name="De Jode A."/>
            <person name="Faria R."/>
            <person name="Formenti G."/>
            <person name="Sims Y."/>
            <person name="Smith T.P."/>
            <person name="Tracey A."/>
            <person name="Wood J.M.D."/>
            <person name="Zagrodzka Z.B."/>
            <person name="Johannesson K."/>
            <person name="Butlin R.K."/>
            <person name="Leder E.H."/>
        </authorList>
    </citation>
    <scope>NUCLEOTIDE SEQUENCE [LARGE SCALE GENOMIC DNA]</scope>
    <source>
        <strain evidence="10">Snail1</strain>
        <tissue evidence="10">Muscle</tissue>
    </source>
</reference>
<feature type="transmembrane region" description="Helical" evidence="9">
    <location>
        <begin position="46"/>
        <end position="66"/>
    </location>
</feature>
<dbReference type="GO" id="GO:0016020">
    <property type="term" value="C:membrane"/>
    <property type="evidence" value="ECO:0007669"/>
    <property type="project" value="UniProtKB-SubCell"/>
</dbReference>
<evidence type="ECO:0000256" key="5">
    <source>
        <dbReference type="ARBA" id="ARBA00022989"/>
    </source>
</evidence>
<feature type="transmembrane region" description="Helical" evidence="9">
    <location>
        <begin position="111"/>
        <end position="128"/>
    </location>
</feature>
<keyword evidence="5 8" id="KW-1133">Transmembrane helix</keyword>
<sequence length="249" mass="27235">MVDTAVSSGPFPAFLAAWIQFLVPQPCFDKLFVDLDFMNIPCLKVVISKCLGFGIILGSVIVKVPQIVKLLKAKSGEGISLISVSCELLAISATWSYGFASKFPFSSYGEAVFLALQTLIIAFLVLFYNGQTMQAFTYVVSYVSVMVFLLSPYAPFQLLSILQTGNAFVIMASKLIQAVTNFQNKSTGQLSVITVFLLFVGAIARIFTSIQETGDNLVVFTYVVSTVFNGIIAAQMLLYWKADNKAKME</sequence>
<gene>
    <name evidence="10" type="ORF">V1264_009882</name>
</gene>
<evidence type="ECO:0000256" key="2">
    <source>
        <dbReference type="ARBA" id="ARBA00022448"/>
    </source>
</evidence>
<proteinExistence type="inferred from homology"/>
<feature type="transmembrane region" description="Helical" evidence="9">
    <location>
        <begin position="78"/>
        <end position="99"/>
    </location>
</feature>
<comment type="subcellular location">
    <subcellularLocation>
        <location evidence="1 8">Membrane</location>
        <topology evidence="1 8">Multi-pass membrane protein</topology>
    </subcellularLocation>
</comment>
<comment type="similarity">
    <text evidence="7 8">Belongs to the MPDU1 (TC 2.A.43.3) family.</text>
</comment>
<dbReference type="InterPro" id="IPR006603">
    <property type="entry name" value="PQ-loop_rpt"/>
</dbReference>
<dbReference type="GO" id="GO:0009312">
    <property type="term" value="P:oligosaccharide biosynthetic process"/>
    <property type="evidence" value="ECO:0007669"/>
    <property type="project" value="TreeGrafter"/>
</dbReference>
<dbReference type="InterPro" id="IPR016817">
    <property type="entry name" value="MannP-dilichol_defect-1"/>
</dbReference>
<feature type="transmembrane region" description="Helical" evidence="9">
    <location>
        <begin position="188"/>
        <end position="207"/>
    </location>
</feature>
<dbReference type="PIRSF" id="PIRSF023381">
    <property type="entry name" value="MannP-dilichol_defect-1p"/>
    <property type="match status" value="1"/>
</dbReference>
<evidence type="ECO:0000256" key="9">
    <source>
        <dbReference type="SAM" id="Phobius"/>
    </source>
</evidence>
<feature type="transmembrane region" description="Helical" evidence="9">
    <location>
        <begin position="135"/>
        <end position="154"/>
    </location>
</feature>
<keyword evidence="2" id="KW-0813">Transport</keyword>
<comment type="caution">
    <text evidence="10">The sequence shown here is derived from an EMBL/GenBank/DDBJ whole genome shotgun (WGS) entry which is preliminary data.</text>
</comment>
<dbReference type="Proteomes" id="UP001374579">
    <property type="component" value="Unassembled WGS sequence"/>
</dbReference>
<keyword evidence="11" id="KW-1185">Reference proteome</keyword>
<evidence type="ECO:0000256" key="8">
    <source>
        <dbReference type="PIRNR" id="PIRNR023381"/>
    </source>
</evidence>
<evidence type="ECO:0000256" key="7">
    <source>
        <dbReference type="ARBA" id="ARBA00038475"/>
    </source>
</evidence>
<feature type="transmembrane region" description="Helical" evidence="9">
    <location>
        <begin position="219"/>
        <end position="240"/>
    </location>
</feature>
<evidence type="ECO:0000256" key="1">
    <source>
        <dbReference type="ARBA" id="ARBA00004141"/>
    </source>
</evidence>